<dbReference type="EMBL" id="GBRH01276060">
    <property type="protein sequence ID" value="JAD21835.1"/>
    <property type="molecule type" value="Transcribed_RNA"/>
</dbReference>
<organism evidence="1">
    <name type="scientific">Arundo donax</name>
    <name type="common">Giant reed</name>
    <name type="synonym">Donax arundinaceus</name>
    <dbReference type="NCBI Taxonomy" id="35708"/>
    <lineage>
        <taxon>Eukaryota</taxon>
        <taxon>Viridiplantae</taxon>
        <taxon>Streptophyta</taxon>
        <taxon>Embryophyta</taxon>
        <taxon>Tracheophyta</taxon>
        <taxon>Spermatophyta</taxon>
        <taxon>Magnoliopsida</taxon>
        <taxon>Liliopsida</taxon>
        <taxon>Poales</taxon>
        <taxon>Poaceae</taxon>
        <taxon>PACMAD clade</taxon>
        <taxon>Arundinoideae</taxon>
        <taxon>Arundineae</taxon>
        <taxon>Arundo</taxon>
    </lineage>
</organism>
<reference evidence="1" key="2">
    <citation type="journal article" date="2015" name="Data Brief">
        <title>Shoot transcriptome of the giant reed, Arundo donax.</title>
        <authorList>
            <person name="Barrero R.A."/>
            <person name="Guerrero F.D."/>
            <person name="Moolhuijzen P."/>
            <person name="Goolsby J.A."/>
            <person name="Tidwell J."/>
            <person name="Bellgard S.E."/>
            <person name="Bellgard M.I."/>
        </authorList>
    </citation>
    <scope>NUCLEOTIDE SEQUENCE</scope>
    <source>
        <tissue evidence="1">Shoot tissue taken approximately 20 cm above the soil surface</tissue>
    </source>
</reference>
<name>A0A0A8Y986_ARUDO</name>
<accession>A0A0A8Y986</accession>
<sequence length="47" mass="5447">MAFPWTRGDFPITKLLPFEQPHELSETEVILLAYLLSSHENLVHLNV</sequence>
<protein>
    <submittedName>
        <fullName evidence="1">Uncharacterized protein</fullName>
    </submittedName>
</protein>
<proteinExistence type="predicted"/>
<reference evidence="1" key="1">
    <citation type="submission" date="2014-09" db="EMBL/GenBank/DDBJ databases">
        <authorList>
            <person name="Magalhaes I.L.F."/>
            <person name="Oliveira U."/>
            <person name="Santos F.R."/>
            <person name="Vidigal T.H.D.A."/>
            <person name="Brescovit A.D."/>
            <person name="Santos A.J."/>
        </authorList>
    </citation>
    <scope>NUCLEOTIDE SEQUENCE</scope>
    <source>
        <tissue evidence="1">Shoot tissue taken approximately 20 cm above the soil surface</tissue>
    </source>
</reference>
<dbReference type="AlphaFoldDB" id="A0A0A8Y986"/>
<evidence type="ECO:0000313" key="1">
    <source>
        <dbReference type="EMBL" id="JAD21835.1"/>
    </source>
</evidence>